<organism evidence="1 2">
    <name type="scientific">Bimuria novae-zelandiae CBS 107.79</name>
    <dbReference type="NCBI Taxonomy" id="1447943"/>
    <lineage>
        <taxon>Eukaryota</taxon>
        <taxon>Fungi</taxon>
        <taxon>Dikarya</taxon>
        <taxon>Ascomycota</taxon>
        <taxon>Pezizomycotina</taxon>
        <taxon>Dothideomycetes</taxon>
        <taxon>Pleosporomycetidae</taxon>
        <taxon>Pleosporales</taxon>
        <taxon>Massarineae</taxon>
        <taxon>Didymosphaeriaceae</taxon>
        <taxon>Bimuria</taxon>
    </lineage>
</organism>
<dbReference type="OrthoDB" id="2150942at2759"/>
<protein>
    <recommendedName>
        <fullName evidence="3">SGNH hydrolase-type esterase domain-containing protein</fullName>
    </recommendedName>
</protein>
<dbReference type="EMBL" id="ML976780">
    <property type="protein sequence ID" value="KAF1964625.1"/>
    <property type="molecule type" value="Genomic_DNA"/>
</dbReference>
<proteinExistence type="predicted"/>
<keyword evidence="2" id="KW-1185">Reference proteome</keyword>
<dbReference type="AlphaFoldDB" id="A0A6A5UID6"/>
<evidence type="ECO:0008006" key="3">
    <source>
        <dbReference type="Google" id="ProtNLM"/>
    </source>
</evidence>
<evidence type="ECO:0000313" key="1">
    <source>
        <dbReference type="EMBL" id="KAF1964625.1"/>
    </source>
</evidence>
<gene>
    <name evidence="1" type="ORF">BU23DRAFT_561753</name>
</gene>
<reference evidence="1" key="1">
    <citation type="journal article" date="2020" name="Stud. Mycol.">
        <title>101 Dothideomycetes genomes: a test case for predicting lifestyles and emergence of pathogens.</title>
        <authorList>
            <person name="Haridas S."/>
            <person name="Albert R."/>
            <person name="Binder M."/>
            <person name="Bloem J."/>
            <person name="Labutti K."/>
            <person name="Salamov A."/>
            <person name="Andreopoulos B."/>
            <person name="Baker S."/>
            <person name="Barry K."/>
            <person name="Bills G."/>
            <person name="Bluhm B."/>
            <person name="Cannon C."/>
            <person name="Castanera R."/>
            <person name="Culley D."/>
            <person name="Daum C."/>
            <person name="Ezra D."/>
            <person name="Gonzalez J."/>
            <person name="Henrissat B."/>
            <person name="Kuo A."/>
            <person name="Liang C."/>
            <person name="Lipzen A."/>
            <person name="Lutzoni F."/>
            <person name="Magnuson J."/>
            <person name="Mondo S."/>
            <person name="Nolan M."/>
            <person name="Ohm R."/>
            <person name="Pangilinan J."/>
            <person name="Park H.-J."/>
            <person name="Ramirez L."/>
            <person name="Alfaro M."/>
            <person name="Sun H."/>
            <person name="Tritt A."/>
            <person name="Yoshinaga Y."/>
            <person name="Zwiers L.-H."/>
            <person name="Turgeon B."/>
            <person name="Goodwin S."/>
            <person name="Spatafora J."/>
            <person name="Crous P."/>
            <person name="Grigoriev I."/>
        </authorList>
    </citation>
    <scope>NUCLEOTIDE SEQUENCE</scope>
    <source>
        <strain evidence="1">CBS 107.79</strain>
    </source>
</reference>
<sequence length="305" mass="34430">MLSTRLVNSSAFYGEWKGHPIEDLATFRNITLQQRPDKPIVYFAGDSSLDNKYWVPGSGPGGDPLEVEVPEIYYHTLSRPTPKPDVAFWMNHMLGSRATCINTAVEASMLRERDDDLLPHDKFIQESIREDDILVASVGCNDIAMSPNFSTMWRMLALAYLTPSSSIAKGNAWCLPHFADLFGRQTENYINRLCSRTKPRAIILCMIYFPLEAQYGQQGWADLPLKALGYSRDPTRLQIAIRKMFEMGPAQVKVEGTTVIPCKLYEVLDGTHQEDYVARVEPSSRGGRKMAELFTSIVNQVLERS</sequence>
<accession>A0A6A5UID6</accession>
<dbReference type="Proteomes" id="UP000800036">
    <property type="component" value="Unassembled WGS sequence"/>
</dbReference>
<evidence type="ECO:0000313" key="2">
    <source>
        <dbReference type="Proteomes" id="UP000800036"/>
    </source>
</evidence>
<name>A0A6A5UID6_9PLEO</name>